<sequence>MKCSKTLGKLGVFFLALALLGAFFVAVPQKARADADDPLLRVLIKKGILTPEEAAQIRAEVEQMKAKERKEVVEEVAKKSGPLPKALKGLKISGLGYIHYDIGVKPESGDREDSFNRFTLGRGYLTVKKQINDWLAARITSDITRKADGDWEYRLKYLYAEFKPHDVGIFTNMKMELGQGHNPWLDFQEHVNPYRAQGTMAIERAGVFNSADLGLSLRGNFGGKLADAKAKTGNHHYDGLYGSWQIGVYNGSGYHADEANNNKAVEARLTFRPLPNVIPGLQISYLGMFGEGNKDYKGEKPDYMVNLGYISLENPMYIFTAQYFRTTGNAGGSWVATNPDGSIKDELETEGYSFFGRVRMPFMPKLAVLARYDHFDQDKDDDIAEDTSYDLFIGGLSYDIYKGNMLMAVFQTVDYDEDAGKLHKLPSPNNNLGDDYQFQLVYQLKF</sequence>
<dbReference type="AlphaFoldDB" id="A0A7V2SWX8"/>
<dbReference type="EMBL" id="DRND01000417">
    <property type="protein sequence ID" value="HFC47266.1"/>
    <property type="molecule type" value="Genomic_DNA"/>
</dbReference>
<dbReference type="InterPro" id="IPR023614">
    <property type="entry name" value="Porin_dom_sf"/>
</dbReference>
<evidence type="ECO:0000313" key="1">
    <source>
        <dbReference type="EMBL" id="HFC47266.1"/>
    </source>
</evidence>
<dbReference type="Gene3D" id="2.40.160.10">
    <property type="entry name" value="Porin"/>
    <property type="match status" value="1"/>
</dbReference>
<comment type="caution">
    <text evidence="1">The sequence shown here is derived from an EMBL/GenBank/DDBJ whole genome shotgun (WGS) entry which is preliminary data.</text>
</comment>
<dbReference type="SUPFAM" id="SSF56935">
    <property type="entry name" value="Porins"/>
    <property type="match status" value="1"/>
</dbReference>
<reference evidence="1" key="1">
    <citation type="journal article" date="2020" name="mSystems">
        <title>Genome- and Community-Level Interaction Insights into Carbon Utilization and Element Cycling Functions of Hydrothermarchaeota in Hydrothermal Sediment.</title>
        <authorList>
            <person name="Zhou Z."/>
            <person name="Liu Y."/>
            <person name="Xu W."/>
            <person name="Pan J."/>
            <person name="Luo Z.H."/>
            <person name="Li M."/>
        </authorList>
    </citation>
    <scope>NUCLEOTIDE SEQUENCE [LARGE SCALE GENOMIC DNA]</scope>
    <source>
        <strain evidence="1">HyVt-503</strain>
    </source>
</reference>
<evidence type="ECO:0008006" key="2">
    <source>
        <dbReference type="Google" id="ProtNLM"/>
    </source>
</evidence>
<dbReference type="Proteomes" id="UP000885797">
    <property type="component" value="Unassembled WGS sequence"/>
</dbReference>
<proteinExistence type="predicted"/>
<organism evidence="1">
    <name type="scientific">Dissulfuribacter thermophilus</name>
    <dbReference type="NCBI Taxonomy" id="1156395"/>
    <lineage>
        <taxon>Bacteria</taxon>
        <taxon>Pseudomonadati</taxon>
        <taxon>Thermodesulfobacteriota</taxon>
        <taxon>Dissulfuribacteria</taxon>
        <taxon>Dissulfuribacterales</taxon>
        <taxon>Dissulfuribacteraceae</taxon>
        <taxon>Dissulfuribacter</taxon>
    </lineage>
</organism>
<accession>A0A7V2SWX8</accession>
<name>A0A7V2SWX8_9BACT</name>
<gene>
    <name evidence="1" type="ORF">ENJ63_05215</name>
</gene>
<protein>
    <recommendedName>
        <fullName evidence="2">Phosphate-selective porin O and P</fullName>
    </recommendedName>
</protein>